<evidence type="ECO:0000256" key="1">
    <source>
        <dbReference type="ARBA" id="ARBA00022676"/>
    </source>
</evidence>
<dbReference type="SUPFAM" id="SSF53756">
    <property type="entry name" value="UDP-Glycosyltransferase/glycogen phosphorylase"/>
    <property type="match status" value="1"/>
</dbReference>
<dbReference type="PANTHER" id="PTHR45947:SF13">
    <property type="entry name" value="TRANSFERASE"/>
    <property type="match status" value="1"/>
</dbReference>
<dbReference type="CDD" id="cd03801">
    <property type="entry name" value="GT4_PimA-like"/>
    <property type="match status" value="1"/>
</dbReference>
<comment type="caution">
    <text evidence="4">The sequence shown here is derived from an EMBL/GenBank/DDBJ whole genome shotgun (WGS) entry which is preliminary data.</text>
</comment>
<evidence type="ECO:0000313" key="5">
    <source>
        <dbReference type="Proteomes" id="UP000586976"/>
    </source>
</evidence>
<evidence type="ECO:0000313" key="4">
    <source>
        <dbReference type="EMBL" id="MBA4860961.1"/>
    </source>
</evidence>
<dbReference type="GO" id="GO:1901137">
    <property type="term" value="P:carbohydrate derivative biosynthetic process"/>
    <property type="evidence" value="ECO:0007669"/>
    <property type="project" value="UniProtKB-ARBA"/>
</dbReference>
<gene>
    <name evidence="4" type="ORF">H1V43_06110</name>
</gene>
<protein>
    <submittedName>
        <fullName evidence="4">Glycosyltransferase family 4 protein</fullName>
    </submittedName>
</protein>
<dbReference type="Gene3D" id="3.40.50.2000">
    <property type="entry name" value="Glycogen Phosphorylase B"/>
    <property type="match status" value="2"/>
</dbReference>
<dbReference type="EMBL" id="JACEQY010000004">
    <property type="protein sequence ID" value="MBA4860961.1"/>
    <property type="molecule type" value="Genomic_DNA"/>
</dbReference>
<dbReference type="GO" id="GO:0016757">
    <property type="term" value="F:glycosyltransferase activity"/>
    <property type="evidence" value="ECO:0007669"/>
    <property type="project" value="UniProtKB-KW"/>
</dbReference>
<accession>A0A7W2CXM0</accession>
<dbReference type="PANTHER" id="PTHR45947">
    <property type="entry name" value="SULFOQUINOVOSYL TRANSFERASE SQD2"/>
    <property type="match status" value="1"/>
</dbReference>
<dbReference type="RefSeq" id="WP_181863032.1">
    <property type="nucleotide sequence ID" value="NZ_JACEQY010000004.1"/>
</dbReference>
<feature type="domain" description="Glycosyltransferase subfamily 4-like N-terminal" evidence="3">
    <location>
        <begin position="36"/>
        <end position="215"/>
    </location>
</feature>
<sequence length="409" mass="44677">MPVDTAVENGSSGVPPQMRVAVVHSFYSSDIPSGENQAVTDQLDALHRAGHRMHLVAVHTDEVSGSPFYPLRAAATVSSGRGRSPLDQLRRLRPDIVHVHNLFPNFGRSWLRHWAGPIVTTLHNYRPLCAAATLYRNGATCTLCPDGDRWAGLRNGCYRGSRTASAPLAWAGRHGVTADALLGRADRVVVLSATSRQMYLSSGIDPQRLVLVPNFTSDFGLSAPIDHRPEHSPANGTAWVFAGRLSPEKGLLELLARWPAGERLDVVGQGPLLDACRRAAPEGVRFLGRLDHLELRRRLPSWRGLVFPSRWLEAAPLIYPEALAAGLPVLAFSGSAVADSVREDGTGTVVAWEEALAPALSHAGLHFPTLRHHCRSVFLRQYSERAWTARIESVYASALASRRPSPRDR</sequence>
<evidence type="ECO:0000259" key="3">
    <source>
        <dbReference type="Pfam" id="PF13439"/>
    </source>
</evidence>
<evidence type="ECO:0000256" key="2">
    <source>
        <dbReference type="ARBA" id="ARBA00022679"/>
    </source>
</evidence>
<dbReference type="InterPro" id="IPR050194">
    <property type="entry name" value="Glycosyltransferase_grp1"/>
</dbReference>
<keyword evidence="1" id="KW-0328">Glycosyltransferase</keyword>
<reference evidence="4 5" key="1">
    <citation type="submission" date="2020-07" db="EMBL/GenBank/DDBJ databases">
        <title>Streptomyces isolated from Indian soil.</title>
        <authorList>
            <person name="Mandal S."/>
            <person name="Maiti P.K."/>
        </authorList>
    </citation>
    <scope>NUCLEOTIDE SEQUENCE [LARGE SCALE GENOMIC DNA]</scope>
    <source>
        <strain evidence="4 5">PSKA54</strain>
    </source>
</reference>
<keyword evidence="2 4" id="KW-0808">Transferase</keyword>
<keyword evidence="5" id="KW-1185">Reference proteome</keyword>
<dbReference type="InterPro" id="IPR028098">
    <property type="entry name" value="Glyco_trans_4-like_N"/>
</dbReference>
<dbReference type="Pfam" id="PF13439">
    <property type="entry name" value="Glyco_transf_4"/>
    <property type="match status" value="1"/>
</dbReference>
<dbReference type="Pfam" id="PF13692">
    <property type="entry name" value="Glyco_trans_1_4"/>
    <property type="match status" value="1"/>
</dbReference>
<proteinExistence type="predicted"/>
<organism evidence="4 5">
    <name type="scientific">Streptomyces himalayensis subsp. aureolus</name>
    <dbReference type="NCBI Taxonomy" id="2758039"/>
    <lineage>
        <taxon>Bacteria</taxon>
        <taxon>Bacillati</taxon>
        <taxon>Actinomycetota</taxon>
        <taxon>Actinomycetes</taxon>
        <taxon>Kitasatosporales</taxon>
        <taxon>Streptomycetaceae</taxon>
        <taxon>Streptomyces</taxon>
        <taxon>Streptomyces himalayensis</taxon>
    </lineage>
</organism>
<name>A0A7W2CXM0_9ACTN</name>
<dbReference type="Proteomes" id="UP000586976">
    <property type="component" value="Unassembled WGS sequence"/>
</dbReference>
<dbReference type="AlphaFoldDB" id="A0A7W2CXM0"/>